<reference evidence="1" key="1">
    <citation type="journal article" date="2021" name="Proc. Natl. Acad. Sci. U.S.A.">
        <title>A Catalog of Tens of Thousands of Viruses from Human Metagenomes Reveals Hidden Associations with Chronic Diseases.</title>
        <authorList>
            <person name="Tisza M.J."/>
            <person name="Buck C.B."/>
        </authorList>
    </citation>
    <scope>NUCLEOTIDE SEQUENCE</scope>
    <source>
        <strain evidence="1">CtLpa4</strain>
    </source>
</reference>
<name>A0A8S5RM59_9VIRU</name>
<proteinExistence type="predicted"/>
<protein>
    <submittedName>
        <fullName evidence="1">Uncharacterized protein</fullName>
    </submittedName>
</protein>
<organism evidence="1">
    <name type="scientific">virus sp. ctLpa4</name>
    <dbReference type="NCBI Taxonomy" id="2825814"/>
    <lineage>
        <taxon>Viruses</taxon>
    </lineage>
</organism>
<dbReference type="EMBL" id="BK059118">
    <property type="protein sequence ID" value="DAE32193.1"/>
    <property type="molecule type" value="Genomic_DNA"/>
</dbReference>
<evidence type="ECO:0000313" key="1">
    <source>
        <dbReference type="EMBL" id="DAE32193.1"/>
    </source>
</evidence>
<sequence>MKPLTEILCCFNLIFLRAEKSYFQSYFDNLAKDSYTYYACSVILA</sequence>
<accession>A0A8S5RM59</accession>